<evidence type="ECO:0000256" key="2">
    <source>
        <dbReference type="SAM" id="MobiDB-lite"/>
    </source>
</evidence>
<name>S9TWQ7_PAEAL</name>
<feature type="compositionally biased region" description="Low complexity" evidence="2">
    <location>
        <begin position="147"/>
        <end position="157"/>
    </location>
</feature>
<evidence type="ECO:0000313" key="3">
    <source>
        <dbReference type="EMBL" id="EPY06626.1"/>
    </source>
</evidence>
<comment type="caution">
    <text evidence="3">The sequence shown here is derived from an EMBL/GenBank/DDBJ whole genome shotgun (WGS) entry which is preliminary data.</text>
</comment>
<keyword evidence="1" id="KW-0175">Coiled coil</keyword>
<dbReference type="EMBL" id="ATMT01000053">
    <property type="protein sequence ID" value="EPY06626.1"/>
    <property type="molecule type" value="Genomic_DNA"/>
</dbReference>
<reference evidence="3 4" key="1">
    <citation type="submission" date="2013-05" db="EMBL/GenBank/DDBJ databases">
        <authorList>
            <person name="Strain E.A."/>
            <person name="Brown E."/>
            <person name="Allard M.W."/>
            <person name="Luo Y.L."/>
        </authorList>
    </citation>
    <scope>NUCLEOTIDE SEQUENCE [LARGE SCALE GENOMIC DNA]</scope>
    <source>
        <strain evidence="3 4">TS-15</strain>
    </source>
</reference>
<feature type="region of interest" description="Disordered" evidence="2">
    <location>
        <begin position="147"/>
        <end position="174"/>
    </location>
</feature>
<evidence type="ECO:0000313" key="4">
    <source>
        <dbReference type="Proteomes" id="UP000015344"/>
    </source>
</evidence>
<gene>
    <name evidence="3" type="ORF">PAALTS15_13517</name>
</gene>
<dbReference type="eggNOG" id="COG5412">
    <property type="taxonomic scope" value="Bacteria"/>
</dbReference>
<accession>S9TWQ7</accession>
<sequence>MSDEVGKVSLGLELVGGNDLTKQITAAAGEIGQQLTKSLQSTFGGFSLNGFAANISQTLKSTTETAMKGIADGMEQSVAAVEGRLVKSIDTASQAMKQSIEENKTAAEQAIDSISGKLSGLKGPKFLEKLKLSGDVTAGAQAACCCSDGSSSNSGSDSGKRTKAKTKASPEPFDSDAATAEVEHLTKVLDNTNAKLERQHQKLADLKESYENTFNDAAKSKLQEKILNTESTILRLSKQSDDTAAKIWKLDDAIQQAATATQQASQAANQNATATQQMGQAANQAAVASQQAGQATGQAAQQSNRANKSTNKLTSNLHNVARAAAGAGTSFNTAGRDSGKMGNQFTAAFSRILKQVFVFSVLYRAVHDFNSYLGASLKTNAEYAASLNAIQTNLRVAFQPIYEAILPAINALMSFLARATAYIAAFISALFGKTYKQSYDAAKGIETAKKAMEGYGKKAKKADKDAKGALASFDELNTLDFSKKDDSPDAGGGKDFEMKMPEMDIDGIQTQMDKLAADVKAAFDGAWQGVKSGWDWLVSTFGPSFQIAWGEISPVLDRGKEQFRKMFNDVLTLGEPLKNWIHTGLIPFWQKGIELAGHVLAGLGDSALNVVETLWDSVFPILSKFVSEGLPMLTDFMMGAQDIFGRLFDAAKQIFDDIWRGAVDPAMKLISKVVQDTLDIIFKWWGEWGKKIIGGLKDTLDGIKKLWDSLWNGFLKSFVTSMLNMLTQLWDKHLKGLVKEVMDFVGKLASAALDILNKFILPIVNWLVQKLGPIFAEIFNGILIVIGTALGGIVDAAKGIIKALGGIVDFIAGVFTGDWKRAWEGIKTFCGGIFDGIVGLFKGAVNMIIDAFNWMLRQVNKLSFDIPDFLGGGTFGIKVPEIPRLAKGGLAYGPTLAMVGDNRGASVDPEVVSPLSKLQDMIGANNQPVVDALMMILDALRSGDKHTVLQIGETEFGRLAIKTINSANRQAGRNLLLI</sequence>
<dbReference type="Proteomes" id="UP000015344">
    <property type="component" value="Unassembled WGS sequence"/>
</dbReference>
<dbReference type="RefSeq" id="WP_021260040.1">
    <property type="nucleotide sequence ID" value="NZ_ATMT01000053.1"/>
</dbReference>
<proteinExistence type="predicted"/>
<dbReference type="Gene3D" id="1.20.120.20">
    <property type="entry name" value="Apolipoprotein"/>
    <property type="match status" value="1"/>
</dbReference>
<organism evidence="3 4">
    <name type="scientific">Paenibacillus alvei TS-15</name>
    <dbReference type="NCBI Taxonomy" id="1117108"/>
    <lineage>
        <taxon>Bacteria</taxon>
        <taxon>Bacillati</taxon>
        <taxon>Bacillota</taxon>
        <taxon>Bacilli</taxon>
        <taxon>Bacillales</taxon>
        <taxon>Paenibacillaceae</taxon>
        <taxon>Paenibacillus</taxon>
    </lineage>
</organism>
<dbReference type="PATRIC" id="fig|1117108.3.peg.2805"/>
<dbReference type="eggNOG" id="COG1511">
    <property type="taxonomic scope" value="Bacteria"/>
</dbReference>
<protein>
    <submittedName>
        <fullName evidence="3">Phage-like protein</fullName>
    </submittedName>
</protein>
<dbReference type="AlphaFoldDB" id="S9TWQ7"/>
<feature type="coiled-coil region" evidence="1">
    <location>
        <begin position="182"/>
        <end position="270"/>
    </location>
</feature>
<evidence type="ECO:0000256" key="1">
    <source>
        <dbReference type="SAM" id="Coils"/>
    </source>
</evidence>